<sequence>MTTTPTTKCPYPAVRSQGEEEGVPSSLEDVFDDRYKEREGSKRQREIVWRNVILMSLLHIGALYGFIILPSASALTLVWSVVCFYISALGVTAGAHRLWSHRSYKASLPLQIFLAVANSMAFQNDIYEWARDHRVHHKYSETDADPHNAVRGFFFAHIGWLLVRKHPDVIERGRKLELADLKADKVVMFQKKYYKSSVVVMCFGIPMLVPWYLWGESLWVGYFIPGLLRYTIVLNATWLVNSAAHMWGNRPYDINIHPRENKFVTFSAIGEGFHNYHHTFPYDYSTSEFGSKLNLTTCFIDFMCFLDLAKDRKKASRELVQARAQRTGDGSLCNG</sequence>
<evidence type="ECO:0000256" key="12">
    <source>
        <dbReference type="ARBA" id="ARBA00023004"/>
    </source>
</evidence>
<keyword evidence="14 19" id="KW-0472">Membrane</keyword>
<dbReference type="OrthoDB" id="10260134at2759"/>
<dbReference type="InterPro" id="IPR001522">
    <property type="entry name" value="FADS-1_CS"/>
</dbReference>
<feature type="domain" description="Fatty acid desaturase" evidence="20">
    <location>
        <begin position="84"/>
        <end position="282"/>
    </location>
</feature>
<evidence type="ECO:0000256" key="3">
    <source>
        <dbReference type="ARBA" id="ARBA00009295"/>
    </source>
</evidence>
<feature type="transmembrane region" description="Helical" evidence="19">
    <location>
        <begin position="74"/>
        <end position="95"/>
    </location>
</feature>
<comment type="caution">
    <text evidence="21">The sequence shown here is derived from an EMBL/GenBank/DDBJ whole genome shotgun (WGS) entry which is preliminary data.</text>
</comment>
<dbReference type="GO" id="GO:0032896">
    <property type="term" value="F:palmitoyl-CoA 9-desaturase activity"/>
    <property type="evidence" value="ECO:0007669"/>
    <property type="project" value="TreeGrafter"/>
</dbReference>
<dbReference type="GO" id="GO:1903966">
    <property type="term" value="P:monounsaturated fatty acid biosynthetic process"/>
    <property type="evidence" value="ECO:0007669"/>
    <property type="project" value="TreeGrafter"/>
</dbReference>
<dbReference type="Proteomes" id="UP000829720">
    <property type="component" value="Unassembled WGS sequence"/>
</dbReference>
<evidence type="ECO:0000256" key="5">
    <source>
        <dbReference type="ARBA" id="ARBA00022516"/>
    </source>
</evidence>
<comment type="subcellular location">
    <subcellularLocation>
        <location evidence="2">Endoplasmic reticulum membrane</location>
        <topology evidence="2">Multi-pass membrane protein</topology>
    </subcellularLocation>
</comment>
<feature type="transmembrane region" description="Helical" evidence="19">
    <location>
        <begin position="193"/>
        <end position="213"/>
    </location>
</feature>
<evidence type="ECO:0000256" key="4">
    <source>
        <dbReference type="ARBA" id="ARBA00012620"/>
    </source>
</evidence>
<keyword evidence="9" id="KW-0276">Fatty acid metabolism</keyword>
<evidence type="ECO:0000256" key="13">
    <source>
        <dbReference type="ARBA" id="ARBA00023098"/>
    </source>
</evidence>
<evidence type="ECO:0000259" key="20">
    <source>
        <dbReference type="Pfam" id="PF00487"/>
    </source>
</evidence>
<comment type="catalytic activity">
    <reaction evidence="16">
        <text>octadecanoyl-CoA + 2 Fe(II)-[cytochrome b5] + O2 + 2 H(+) = (9Z)-octadecenoyl-CoA + 2 Fe(III)-[cytochrome b5] + 2 H2O</text>
        <dbReference type="Rhea" id="RHEA:19721"/>
        <dbReference type="Rhea" id="RHEA-COMP:10438"/>
        <dbReference type="Rhea" id="RHEA-COMP:10439"/>
        <dbReference type="ChEBI" id="CHEBI:15377"/>
        <dbReference type="ChEBI" id="CHEBI:15378"/>
        <dbReference type="ChEBI" id="CHEBI:15379"/>
        <dbReference type="ChEBI" id="CHEBI:29033"/>
        <dbReference type="ChEBI" id="CHEBI:29034"/>
        <dbReference type="ChEBI" id="CHEBI:57387"/>
        <dbReference type="ChEBI" id="CHEBI:57394"/>
        <dbReference type="EC" id="1.14.19.1"/>
    </reaction>
</comment>
<keyword evidence="8" id="KW-0256">Endoplasmic reticulum</keyword>
<accession>A0A8T3DGP3</accession>
<keyword evidence="12" id="KW-0408">Iron</keyword>
<keyword evidence="10 19" id="KW-1133">Transmembrane helix</keyword>
<dbReference type="EMBL" id="JAERUA010000010">
    <property type="protein sequence ID" value="KAI1894128.1"/>
    <property type="molecule type" value="Genomic_DNA"/>
</dbReference>
<evidence type="ECO:0000256" key="8">
    <source>
        <dbReference type="ARBA" id="ARBA00022824"/>
    </source>
</evidence>
<evidence type="ECO:0000256" key="18">
    <source>
        <dbReference type="SAM" id="MobiDB-lite"/>
    </source>
</evidence>
<evidence type="ECO:0000256" key="15">
    <source>
        <dbReference type="ARBA" id="ARBA00023160"/>
    </source>
</evidence>
<protein>
    <recommendedName>
        <fullName evidence="4">stearoyl-CoA 9-desaturase</fullName>
        <ecNumber evidence="4">1.14.19.1</ecNumber>
    </recommendedName>
</protein>
<dbReference type="EC" id="1.14.19.1" evidence="4"/>
<dbReference type="PROSITE" id="PS00476">
    <property type="entry name" value="FATTY_ACID_DESATUR_1"/>
    <property type="match status" value="1"/>
</dbReference>
<dbReference type="PANTHER" id="PTHR11351">
    <property type="entry name" value="ACYL-COA DESATURASE"/>
    <property type="match status" value="1"/>
</dbReference>
<evidence type="ECO:0000256" key="1">
    <source>
        <dbReference type="ARBA" id="ARBA00001954"/>
    </source>
</evidence>
<proteinExistence type="inferred from homology"/>
<evidence type="ECO:0000313" key="22">
    <source>
        <dbReference type="Proteomes" id="UP000829720"/>
    </source>
</evidence>
<dbReference type="PRINTS" id="PR00075">
    <property type="entry name" value="FACDDSATRASE"/>
</dbReference>
<reference evidence="21" key="1">
    <citation type="submission" date="2021-01" db="EMBL/GenBank/DDBJ databases">
        <authorList>
            <person name="Zahm M."/>
            <person name="Roques C."/>
            <person name="Cabau C."/>
            <person name="Klopp C."/>
            <person name="Donnadieu C."/>
            <person name="Jouanno E."/>
            <person name="Lampietro C."/>
            <person name="Louis A."/>
            <person name="Herpin A."/>
            <person name="Echchiki A."/>
            <person name="Berthelot C."/>
            <person name="Parey E."/>
            <person name="Roest-Crollius H."/>
            <person name="Braasch I."/>
            <person name="Postlethwait J."/>
            <person name="Bobe J."/>
            <person name="Montfort J."/>
            <person name="Bouchez O."/>
            <person name="Begum T."/>
            <person name="Mejri S."/>
            <person name="Adams A."/>
            <person name="Chen W.-J."/>
            <person name="Guiguen Y."/>
        </authorList>
    </citation>
    <scope>NUCLEOTIDE SEQUENCE</scope>
    <source>
        <tissue evidence="21">Blood</tissue>
    </source>
</reference>
<evidence type="ECO:0000256" key="2">
    <source>
        <dbReference type="ARBA" id="ARBA00004477"/>
    </source>
</evidence>
<evidence type="ECO:0000256" key="9">
    <source>
        <dbReference type="ARBA" id="ARBA00022832"/>
    </source>
</evidence>
<evidence type="ECO:0000256" key="16">
    <source>
        <dbReference type="ARBA" id="ARBA00047947"/>
    </source>
</evidence>
<evidence type="ECO:0000256" key="11">
    <source>
        <dbReference type="ARBA" id="ARBA00023002"/>
    </source>
</evidence>
<keyword evidence="13" id="KW-0443">Lipid metabolism</keyword>
<evidence type="ECO:0000256" key="17">
    <source>
        <dbReference type="RuleBase" id="RU000581"/>
    </source>
</evidence>
<dbReference type="GO" id="GO:0005789">
    <property type="term" value="C:endoplasmic reticulum membrane"/>
    <property type="evidence" value="ECO:0007669"/>
    <property type="project" value="UniProtKB-SubCell"/>
</dbReference>
<keyword evidence="22" id="KW-1185">Reference proteome</keyword>
<evidence type="ECO:0000256" key="10">
    <source>
        <dbReference type="ARBA" id="ARBA00022989"/>
    </source>
</evidence>
<keyword evidence="15 17" id="KW-0275">Fatty acid biosynthesis</keyword>
<gene>
    <name evidence="21" type="ORF">AGOR_G00112630</name>
</gene>
<feature type="transmembrane region" description="Helical" evidence="19">
    <location>
        <begin position="47"/>
        <end position="68"/>
    </location>
</feature>
<keyword evidence="5 17" id="KW-0444">Lipid biosynthesis</keyword>
<feature type="region of interest" description="Disordered" evidence="18">
    <location>
        <begin position="1"/>
        <end position="24"/>
    </location>
</feature>
<keyword evidence="11 17" id="KW-0560">Oxidoreductase</keyword>
<feature type="transmembrane region" description="Helical" evidence="19">
    <location>
        <begin position="219"/>
        <end position="240"/>
    </location>
</feature>
<name>A0A8T3DGP3_9TELE</name>
<dbReference type="CDD" id="cd03505">
    <property type="entry name" value="Delta9-FADS-like"/>
    <property type="match status" value="1"/>
</dbReference>
<evidence type="ECO:0000313" key="21">
    <source>
        <dbReference type="EMBL" id="KAI1894128.1"/>
    </source>
</evidence>
<organism evidence="21 22">
    <name type="scientific">Albula goreensis</name>
    <dbReference type="NCBI Taxonomy" id="1534307"/>
    <lineage>
        <taxon>Eukaryota</taxon>
        <taxon>Metazoa</taxon>
        <taxon>Chordata</taxon>
        <taxon>Craniata</taxon>
        <taxon>Vertebrata</taxon>
        <taxon>Euteleostomi</taxon>
        <taxon>Actinopterygii</taxon>
        <taxon>Neopterygii</taxon>
        <taxon>Teleostei</taxon>
        <taxon>Albuliformes</taxon>
        <taxon>Albulidae</taxon>
        <taxon>Albula</taxon>
    </lineage>
</organism>
<comment type="cofactor">
    <cofactor evidence="1 17">
        <name>Fe(2+)</name>
        <dbReference type="ChEBI" id="CHEBI:29033"/>
    </cofactor>
</comment>
<keyword evidence="7" id="KW-0479">Metal-binding</keyword>
<dbReference type="InterPro" id="IPR005804">
    <property type="entry name" value="FA_desaturase_dom"/>
</dbReference>
<evidence type="ECO:0000256" key="14">
    <source>
        <dbReference type="ARBA" id="ARBA00023136"/>
    </source>
</evidence>
<dbReference type="GO" id="GO:0004768">
    <property type="term" value="F:stearoyl-CoA 9-desaturase activity"/>
    <property type="evidence" value="ECO:0007669"/>
    <property type="project" value="UniProtKB-EC"/>
</dbReference>
<keyword evidence="6 17" id="KW-0812">Transmembrane</keyword>
<dbReference type="GO" id="GO:0070542">
    <property type="term" value="P:response to fatty acid"/>
    <property type="evidence" value="ECO:0007669"/>
    <property type="project" value="TreeGrafter"/>
</dbReference>
<comment type="domain">
    <text evidence="17">The histidine box domains are involved in binding the catalytic metal ions.</text>
</comment>
<dbReference type="InterPro" id="IPR015876">
    <property type="entry name" value="Acyl-CoA_DS"/>
</dbReference>
<evidence type="ECO:0000256" key="6">
    <source>
        <dbReference type="ARBA" id="ARBA00022692"/>
    </source>
</evidence>
<dbReference type="GO" id="GO:0005506">
    <property type="term" value="F:iron ion binding"/>
    <property type="evidence" value="ECO:0007669"/>
    <property type="project" value="TreeGrafter"/>
</dbReference>
<dbReference type="GO" id="GO:0006636">
    <property type="term" value="P:unsaturated fatty acid biosynthetic process"/>
    <property type="evidence" value="ECO:0007669"/>
    <property type="project" value="TreeGrafter"/>
</dbReference>
<comment type="similarity">
    <text evidence="3 17">Belongs to the fatty acid desaturase type 1 family.</text>
</comment>
<evidence type="ECO:0000256" key="19">
    <source>
        <dbReference type="SAM" id="Phobius"/>
    </source>
</evidence>
<dbReference type="AlphaFoldDB" id="A0A8T3DGP3"/>
<evidence type="ECO:0000256" key="7">
    <source>
        <dbReference type="ARBA" id="ARBA00022723"/>
    </source>
</evidence>
<dbReference type="PANTHER" id="PTHR11351:SF102">
    <property type="entry name" value="STEAROYL-COA DESATURASE"/>
    <property type="match status" value="1"/>
</dbReference>
<dbReference type="Pfam" id="PF00487">
    <property type="entry name" value="FA_desaturase"/>
    <property type="match status" value="1"/>
</dbReference>